<accession>A0A0F9GBF0</accession>
<reference evidence="1" key="1">
    <citation type="journal article" date="2015" name="Nature">
        <title>Complex archaea that bridge the gap between prokaryotes and eukaryotes.</title>
        <authorList>
            <person name="Spang A."/>
            <person name="Saw J.H."/>
            <person name="Jorgensen S.L."/>
            <person name="Zaremba-Niedzwiedzka K."/>
            <person name="Martijn J."/>
            <person name="Lind A.E."/>
            <person name="van Eijk R."/>
            <person name="Schleper C."/>
            <person name="Guy L."/>
            <person name="Ettema T.J."/>
        </authorList>
    </citation>
    <scope>NUCLEOTIDE SEQUENCE</scope>
</reference>
<sequence>MLDHNDEQLIKDAKEGGAVLVTWDRVVRLAAGGITPYEALDQAKGAGTGTKEAQAEVSRLRTLTPAELTIMSDAGNKTYEHFRQHIKVSPKLAKLIRQLRVERDYSWRTVARFYSEVWRAPWGGNQLAGMVICEKAAKLLGEDFLQPPWN</sequence>
<dbReference type="AlphaFoldDB" id="A0A0F9GBF0"/>
<gene>
    <name evidence="1" type="ORF">LCGC14_1931270</name>
</gene>
<name>A0A0F9GBF0_9ZZZZ</name>
<evidence type="ECO:0000313" key="1">
    <source>
        <dbReference type="EMBL" id="KKL87786.1"/>
    </source>
</evidence>
<organism evidence="1">
    <name type="scientific">marine sediment metagenome</name>
    <dbReference type="NCBI Taxonomy" id="412755"/>
    <lineage>
        <taxon>unclassified sequences</taxon>
        <taxon>metagenomes</taxon>
        <taxon>ecological metagenomes</taxon>
    </lineage>
</organism>
<comment type="caution">
    <text evidence="1">The sequence shown here is derived from an EMBL/GenBank/DDBJ whole genome shotgun (WGS) entry which is preliminary data.</text>
</comment>
<proteinExistence type="predicted"/>
<protein>
    <submittedName>
        <fullName evidence="1">Uncharacterized protein</fullName>
    </submittedName>
</protein>
<dbReference type="EMBL" id="LAZR01020741">
    <property type="protein sequence ID" value="KKL87786.1"/>
    <property type="molecule type" value="Genomic_DNA"/>
</dbReference>